<evidence type="ECO:0000256" key="5">
    <source>
        <dbReference type="ARBA" id="ARBA00022825"/>
    </source>
</evidence>
<protein>
    <recommendedName>
        <fullName evidence="7">trypsin</fullName>
        <ecNumber evidence="7">3.4.21.4</ecNumber>
    </recommendedName>
</protein>
<dbReference type="SUPFAM" id="SSF50494">
    <property type="entry name" value="Trypsin-like serine proteases"/>
    <property type="match status" value="2"/>
</dbReference>
<gene>
    <name evidence="10" type="ORF">KUDE01_030731</name>
</gene>
<evidence type="ECO:0000256" key="6">
    <source>
        <dbReference type="ARBA" id="ARBA00036320"/>
    </source>
</evidence>
<dbReference type="EC" id="3.4.21.4" evidence="7"/>
<dbReference type="GO" id="GO:0004252">
    <property type="term" value="F:serine-type endopeptidase activity"/>
    <property type="evidence" value="ECO:0007669"/>
    <property type="project" value="UniProtKB-EC"/>
</dbReference>
<dbReference type="PROSITE" id="PS50240">
    <property type="entry name" value="TRYPSIN_DOM"/>
    <property type="match status" value="1"/>
</dbReference>
<dbReference type="SMART" id="SM00020">
    <property type="entry name" value="Tryp_SPc"/>
    <property type="match status" value="1"/>
</dbReference>
<dbReference type="InterPro" id="IPR009003">
    <property type="entry name" value="Peptidase_S1_PA"/>
</dbReference>
<keyword evidence="2" id="KW-0964">Secreted</keyword>
<organism evidence="10 11">
    <name type="scientific">Dissostichus eleginoides</name>
    <name type="common">Patagonian toothfish</name>
    <name type="synonym">Dissostichus amissus</name>
    <dbReference type="NCBI Taxonomy" id="100907"/>
    <lineage>
        <taxon>Eukaryota</taxon>
        <taxon>Metazoa</taxon>
        <taxon>Chordata</taxon>
        <taxon>Craniata</taxon>
        <taxon>Vertebrata</taxon>
        <taxon>Euteleostomi</taxon>
        <taxon>Actinopterygii</taxon>
        <taxon>Neopterygii</taxon>
        <taxon>Teleostei</taxon>
        <taxon>Neoteleostei</taxon>
        <taxon>Acanthomorphata</taxon>
        <taxon>Eupercaria</taxon>
        <taxon>Perciformes</taxon>
        <taxon>Notothenioidei</taxon>
        <taxon>Nototheniidae</taxon>
        <taxon>Dissostichus</taxon>
    </lineage>
</organism>
<dbReference type="InterPro" id="IPR001314">
    <property type="entry name" value="Peptidase_S1A"/>
</dbReference>
<dbReference type="EMBL" id="JASDAP010000020">
    <property type="protein sequence ID" value="KAK1887019.1"/>
    <property type="molecule type" value="Genomic_DNA"/>
</dbReference>
<dbReference type="PRINTS" id="PR00722">
    <property type="entry name" value="CHYMOTRYPSIN"/>
</dbReference>
<keyword evidence="8" id="KW-0732">Signal</keyword>
<dbReference type="PROSITE" id="PS00134">
    <property type="entry name" value="TRYPSIN_HIS"/>
    <property type="match status" value="1"/>
</dbReference>
<evidence type="ECO:0000256" key="7">
    <source>
        <dbReference type="ARBA" id="ARBA00038868"/>
    </source>
</evidence>
<sequence>MAGMMTGLLLLLLASVTVGRVVDLQKRIIGGQTCDATDRLYHVRLIPNVDGEEVQIAGYAATTMANDGTRGVTVGRVVDLQKRIMGGTKTIIVDIKEVQIIKDKDGTHDIALLKLPASGKGFEIASLPDCDNPLKIGKTVQIAGHTATKPDKKGKKGVTVGRVVDLQKRIIGGQTCDATDRLYHVRLRPNVDGVNKLCGGSLINDQWILTAGHCVPEVGTISVTAFLRVHQDGLTKPVVINIKDIERYKDIRGIHDIALLKLPKAATGYEVVDLPDCSKPPPQIGNTVQIAGYGATTMANDGTRGDDRPSTLQCADTEVVACSGCNLPQNTGYYFTHDNLICFKKTDVDSSPACVSRGKAIKVCNYIDWIKDTIDNK</sequence>
<dbReference type="GO" id="GO:0005615">
    <property type="term" value="C:extracellular space"/>
    <property type="evidence" value="ECO:0007669"/>
    <property type="project" value="TreeGrafter"/>
</dbReference>
<keyword evidence="3" id="KW-0645">Protease</keyword>
<dbReference type="Proteomes" id="UP001228049">
    <property type="component" value="Unassembled WGS sequence"/>
</dbReference>
<dbReference type="InterPro" id="IPR050127">
    <property type="entry name" value="Serine_Proteases_S1"/>
</dbReference>
<evidence type="ECO:0000256" key="1">
    <source>
        <dbReference type="ARBA" id="ARBA00004613"/>
    </source>
</evidence>
<dbReference type="PANTHER" id="PTHR24264">
    <property type="entry name" value="TRYPSIN-RELATED"/>
    <property type="match status" value="1"/>
</dbReference>
<dbReference type="AlphaFoldDB" id="A0AAD9BQZ8"/>
<dbReference type="InterPro" id="IPR001254">
    <property type="entry name" value="Trypsin_dom"/>
</dbReference>
<evidence type="ECO:0000256" key="3">
    <source>
        <dbReference type="ARBA" id="ARBA00022670"/>
    </source>
</evidence>
<keyword evidence="11" id="KW-1185">Reference proteome</keyword>
<dbReference type="InterPro" id="IPR018114">
    <property type="entry name" value="TRYPSIN_HIS"/>
</dbReference>
<evidence type="ECO:0000259" key="9">
    <source>
        <dbReference type="PROSITE" id="PS50240"/>
    </source>
</evidence>
<evidence type="ECO:0000256" key="2">
    <source>
        <dbReference type="ARBA" id="ARBA00022525"/>
    </source>
</evidence>
<feature type="signal peptide" evidence="8">
    <location>
        <begin position="1"/>
        <end position="19"/>
    </location>
</feature>
<dbReference type="InterPro" id="IPR043504">
    <property type="entry name" value="Peptidase_S1_PA_chymotrypsin"/>
</dbReference>
<dbReference type="Pfam" id="PF00089">
    <property type="entry name" value="Trypsin"/>
    <property type="match status" value="1"/>
</dbReference>
<name>A0AAD9BQZ8_DISEL</name>
<evidence type="ECO:0000256" key="8">
    <source>
        <dbReference type="SAM" id="SignalP"/>
    </source>
</evidence>
<comment type="caution">
    <text evidence="10">The sequence shown here is derived from an EMBL/GenBank/DDBJ whole genome shotgun (WGS) entry which is preliminary data.</text>
</comment>
<accession>A0AAD9BQZ8</accession>
<feature type="domain" description="Peptidase S1" evidence="9">
    <location>
        <begin position="170"/>
        <end position="377"/>
    </location>
</feature>
<dbReference type="Gene3D" id="2.40.10.10">
    <property type="entry name" value="Trypsin-like serine proteases"/>
    <property type="match status" value="1"/>
</dbReference>
<dbReference type="GO" id="GO:0006508">
    <property type="term" value="P:proteolysis"/>
    <property type="evidence" value="ECO:0007669"/>
    <property type="project" value="UniProtKB-KW"/>
</dbReference>
<comment type="catalytic activity">
    <reaction evidence="6">
        <text>Preferential cleavage: Arg-|-Xaa, Lys-|-Xaa.</text>
        <dbReference type="EC" id="3.4.21.4"/>
    </reaction>
</comment>
<evidence type="ECO:0000313" key="11">
    <source>
        <dbReference type="Proteomes" id="UP001228049"/>
    </source>
</evidence>
<comment type="subcellular location">
    <subcellularLocation>
        <location evidence="1">Secreted</location>
    </subcellularLocation>
</comment>
<evidence type="ECO:0000313" key="10">
    <source>
        <dbReference type="EMBL" id="KAK1887019.1"/>
    </source>
</evidence>
<keyword evidence="4" id="KW-0378">Hydrolase</keyword>
<dbReference type="PANTHER" id="PTHR24264:SF65">
    <property type="entry name" value="SRCR DOMAIN-CONTAINING PROTEIN"/>
    <property type="match status" value="1"/>
</dbReference>
<feature type="chain" id="PRO_5041926037" description="trypsin" evidence="8">
    <location>
        <begin position="20"/>
        <end position="377"/>
    </location>
</feature>
<proteinExistence type="predicted"/>
<evidence type="ECO:0000256" key="4">
    <source>
        <dbReference type="ARBA" id="ARBA00022801"/>
    </source>
</evidence>
<keyword evidence="5" id="KW-0720">Serine protease</keyword>
<reference evidence="10" key="1">
    <citation type="submission" date="2023-04" db="EMBL/GenBank/DDBJ databases">
        <title>Chromosome-level genome of Chaenocephalus aceratus.</title>
        <authorList>
            <person name="Park H."/>
        </authorList>
    </citation>
    <scope>NUCLEOTIDE SEQUENCE</scope>
    <source>
        <strain evidence="10">DE</strain>
        <tissue evidence="10">Muscle</tissue>
    </source>
</reference>